<dbReference type="Gene3D" id="3.30.40.10">
    <property type="entry name" value="Zinc/RING finger domain, C3HC4 (zinc finger)"/>
    <property type="match status" value="1"/>
</dbReference>
<organism evidence="4 5">
    <name type="scientific">Cyclotella atomus</name>
    <dbReference type="NCBI Taxonomy" id="382360"/>
    <lineage>
        <taxon>Eukaryota</taxon>
        <taxon>Sar</taxon>
        <taxon>Stramenopiles</taxon>
        <taxon>Ochrophyta</taxon>
        <taxon>Bacillariophyta</taxon>
        <taxon>Coscinodiscophyceae</taxon>
        <taxon>Thalassiosirophycidae</taxon>
        <taxon>Stephanodiscales</taxon>
        <taxon>Stephanodiscaceae</taxon>
        <taxon>Cyclotella</taxon>
    </lineage>
</organism>
<gene>
    <name evidence="4" type="ORF">ACHAWO_006524</name>
</gene>
<dbReference type="Pfam" id="PF13639">
    <property type="entry name" value="zf-RING_2"/>
    <property type="match status" value="1"/>
</dbReference>
<protein>
    <recommendedName>
        <fullName evidence="3">RING-type domain-containing protein</fullName>
    </recommendedName>
</protein>
<feature type="compositionally biased region" description="Basic and acidic residues" evidence="2">
    <location>
        <begin position="47"/>
        <end position="57"/>
    </location>
</feature>
<accession>A0ABD3MW15</accession>
<dbReference type="InterPro" id="IPR001841">
    <property type="entry name" value="Znf_RING"/>
</dbReference>
<evidence type="ECO:0000313" key="5">
    <source>
        <dbReference type="Proteomes" id="UP001530400"/>
    </source>
</evidence>
<reference evidence="4 5" key="1">
    <citation type="submission" date="2024-10" db="EMBL/GenBank/DDBJ databases">
        <title>Updated reference genomes for cyclostephanoid diatoms.</title>
        <authorList>
            <person name="Roberts W.R."/>
            <person name="Alverson A.J."/>
        </authorList>
    </citation>
    <scope>NUCLEOTIDE SEQUENCE [LARGE SCALE GENOMIC DNA]</scope>
    <source>
        <strain evidence="4 5">AJA010-31</strain>
    </source>
</reference>
<comment type="caution">
    <text evidence="4">The sequence shown here is derived from an EMBL/GenBank/DDBJ whole genome shotgun (WGS) entry which is preliminary data.</text>
</comment>
<dbReference type="AlphaFoldDB" id="A0ABD3MW15"/>
<evidence type="ECO:0000256" key="1">
    <source>
        <dbReference type="PROSITE-ProRule" id="PRU00175"/>
    </source>
</evidence>
<evidence type="ECO:0000256" key="2">
    <source>
        <dbReference type="SAM" id="MobiDB-lite"/>
    </source>
</evidence>
<feature type="region of interest" description="Disordered" evidence="2">
    <location>
        <begin position="27"/>
        <end position="71"/>
    </location>
</feature>
<proteinExistence type="predicted"/>
<dbReference type="Proteomes" id="UP001530400">
    <property type="component" value="Unassembled WGS sequence"/>
</dbReference>
<evidence type="ECO:0000313" key="4">
    <source>
        <dbReference type="EMBL" id="KAL3768154.1"/>
    </source>
</evidence>
<feature type="domain" description="RING-type" evidence="3">
    <location>
        <begin position="100"/>
        <end position="167"/>
    </location>
</feature>
<keyword evidence="5" id="KW-1185">Reference proteome</keyword>
<dbReference type="GO" id="GO:0008270">
    <property type="term" value="F:zinc ion binding"/>
    <property type="evidence" value="ECO:0007669"/>
    <property type="project" value="UniProtKB-KW"/>
</dbReference>
<dbReference type="InterPro" id="IPR013083">
    <property type="entry name" value="Znf_RING/FYVE/PHD"/>
</dbReference>
<dbReference type="EMBL" id="JALLPJ020001352">
    <property type="protein sequence ID" value="KAL3768154.1"/>
    <property type="molecule type" value="Genomic_DNA"/>
</dbReference>
<name>A0ABD3MW15_9STRA</name>
<keyword evidence="1" id="KW-0863">Zinc-finger</keyword>
<feature type="compositionally biased region" description="Polar residues" evidence="2">
    <location>
        <begin position="27"/>
        <end position="44"/>
    </location>
</feature>
<keyword evidence="1" id="KW-0479">Metal-binding</keyword>
<dbReference type="SUPFAM" id="SSF57850">
    <property type="entry name" value="RING/U-box"/>
    <property type="match status" value="1"/>
</dbReference>
<dbReference type="PROSITE" id="PS50089">
    <property type="entry name" value="ZF_RING_2"/>
    <property type="match status" value="1"/>
</dbReference>
<keyword evidence="1" id="KW-0862">Zinc</keyword>
<evidence type="ECO:0000259" key="3">
    <source>
        <dbReference type="PROSITE" id="PS50089"/>
    </source>
</evidence>
<sequence>MIINVLIQLKLREARMLCSIQASDGTETETVGSSSRASSRTPIEQLTIEHHPTKEGADESEQSQCTISTSDSTISEDSAVSIVPCAASLRRYPNLLPDMCTICLTEFNTEDIACSSSNSECRHLFHQHCIINWLVSVGKSNTKSPMVLRECCDEELLAYALRCPCCRNDFHTISLR</sequence>